<sequence length="145" mass="16965">MQLFLEMCWQFGEVFISDDQHACALVLFPEKKKATLRSTVLDIQLVFNTVGLRNLWKTMRREKSIKQMHPKELLYHIWYIGVAPHEQGKGKGSALLKDVLQRAKDLDRTPVLETSTLKNIPWYQSFGFDIYSELDFGFPFYCMKA</sequence>
<reference evidence="2 3" key="1">
    <citation type="submission" date="2022-02" db="EMBL/GenBank/DDBJ databases">
        <authorList>
            <person name="Min J."/>
        </authorList>
    </citation>
    <scope>NUCLEOTIDE SEQUENCE [LARGE SCALE GENOMIC DNA]</scope>
    <source>
        <strain evidence="2 3">GR10-1</strain>
    </source>
</reference>
<proteinExistence type="predicted"/>
<dbReference type="RefSeq" id="WP_240827298.1">
    <property type="nucleotide sequence ID" value="NZ_JAKWBL010000001.1"/>
</dbReference>
<evidence type="ECO:0000313" key="3">
    <source>
        <dbReference type="Proteomes" id="UP001202248"/>
    </source>
</evidence>
<keyword evidence="3" id="KW-1185">Reference proteome</keyword>
<protein>
    <submittedName>
        <fullName evidence="2">GNAT family N-acetyltransferase</fullName>
    </submittedName>
</protein>
<name>A0ABS9SHV4_9BACT</name>
<accession>A0ABS9SHV4</accession>
<evidence type="ECO:0000313" key="2">
    <source>
        <dbReference type="EMBL" id="MCH5597948.1"/>
    </source>
</evidence>
<dbReference type="InterPro" id="IPR052523">
    <property type="entry name" value="Trichothecene_AcTrans"/>
</dbReference>
<dbReference type="Pfam" id="PF00583">
    <property type="entry name" value="Acetyltransf_1"/>
    <property type="match status" value="1"/>
</dbReference>
<dbReference type="EMBL" id="JAKWBL010000001">
    <property type="protein sequence ID" value="MCH5597948.1"/>
    <property type="molecule type" value="Genomic_DNA"/>
</dbReference>
<dbReference type="SUPFAM" id="SSF55729">
    <property type="entry name" value="Acyl-CoA N-acyltransferases (Nat)"/>
    <property type="match status" value="1"/>
</dbReference>
<dbReference type="PANTHER" id="PTHR42791">
    <property type="entry name" value="GNAT FAMILY ACETYLTRANSFERASE"/>
    <property type="match status" value="1"/>
</dbReference>
<gene>
    <name evidence="2" type="ORF">MKP09_08545</name>
</gene>
<dbReference type="InterPro" id="IPR016181">
    <property type="entry name" value="Acyl_CoA_acyltransferase"/>
</dbReference>
<dbReference type="PROSITE" id="PS51186">
    <property type="entry name" value="GNAT"/>
    <property type="match status" value="1"/>
</dbReference>
<organism evidence="2 3">
    <name type="scientific">Niabella ginsengisoli</name>
    <dbReference type="NCBI Taxonomy" id="522298"/>
    <lineage>
        <taxon>Bacteria</taxon>
        <taxon>Pseudomonadati</taxon>
        <taxon>Bacteroidota</taxon>
        <taxon>Chitinophagia</taxon>
        <taxon>Chitinophagales</taxon>
        <taxon>Chitinophagaceae</taxon>
        <taxon>Niabella</taxon>
    </lineage>
</organism>
<dbReference type="Gene3D" id="3.40.630.30">
    <property type="match status" value="1"/>
</dbReference>
<feature type="domain" description="N-acetyltransferase" evidence="1">
    <location>
        <begin position="76"/>
        <end position="145"/>
    </location>
</feature>
<comment type="caution">
    <text evidence="2">The sequence shown here is derived from an EMBL/GenBank/DDBJ whole genome shotgun (WGS) entry which is preliminary data.</text>
</comment>
<dbReference type="CDD" id="cd04301">
    <property type="entry name" value="NAT_SF"/>
    <property type="match status" value="1"/>
</dbReference>
<dbReference type="Proteomes" id="UP001202248">
    <property type="component" value="Unassembled WGS sequence"/>
</dbReference>
<dbReference type="InterPro" id="IPR000182">
    <property type="entry name" value="GNAT_dom"/>
</dbReference>
<evidence type="ECO:0000259" key="1">
    <source>
        <dbReference type="PROSITE" id="PS51186"/>
    </source>
</evidence>
<dbReference type="PANTHER" id="PTHR42791:SF1">
    <property type="entry name" value="N-ACETYLTRANSFERASE DOMAIN-CONTAINING PROTEIN"/>
    <property type="match status" value="1"/>
</dbReference>